<dbReference type="InterPro" id="IPR001940">
    <property type="entry name" value="Peptidase_S1C"/>
</dbReference>
<evidence type="ECO:0000256" key="3">
    <source>
        <dbReference type="ARBA" id="ARBA00022801"/>
    </source>
</evidence>
<feature type="compositionally biased region" description="Low complexity" evidence="4">
    <location>
        <begin position="52"/>
        <end position="67"/>
    </location>
</feature>
<gene>
    <name evidence="6" type="ORF">EJ104_00010</name>
</gene>
<dbReference type="CDD" id="cd06779">
    <property type="entry name" value="cpPDZ_Deg_HtrA-like"/>
    <property type="match status" value="1"/>
</dbReference>
<comment type="caution">
    <text evidence="6">The sequence shown here is derived from an EMBL/GenBank/DDBJ whole genome shotgun (WGS) entry which is preliminary data.</text>
</comment>
<accession>A0A3S0KHK8</accession>
<dbReference type="GO" id="GO:0006508">
    <property type="term" value="P:proteolysis"/>
    <property type="evidence" value="ECO:0007669"/>
    <property type="project" value="UniProtKB-KW"/>
</dbReference>
<dbReference type="PROSITE" id="PS50106">
    <property type="entry name" value="PDZ"/>
    <property type="match status" value="1"/>
</dbReference>
<evidence type="ECO:0000313" key="7">
    <source>
        <dbReference type="Proteomes" id="UP000277766"/>
    </source>
</evidence>
<keyword evidence="2" id="KW-0645">Protease</keyword>
<keyword evidence="3" id="KW-0378">Hydrolase</keyword>
<dbReference type="GO" id="GO:0004252">
    <property type="term" value="F:serine-type endopeptidase activity"/>
    <property type="evidence" value="ECO:0007669"/>
    <property type="project" value="InterPro"/>
</dbReference>
<dbReference type="PANTHER" id="PTHR43343:SF3">
    <property type="entry name" value="PROTEASE DO-LIKE 8, CHLOROPLASTIC"/>
    <property type="match status" value="1"/>
</dbReference>
<dbReference type="InterPro" id="IPR051201">
    <property type="entry name" value="Chloro_Bact_Ser_Proteases"/>
</dbReference>
<feature type="region of interest" description="Disordered" evidence="4">
    <location>
        <begin position="352"/>
        <end position="374"/>
    </location>
</feature>
<dbReference type="Gene3D" id="2.30.42.10">
    <property type="match status" value="1"/>
</dbReference>
<dbReference type="AlphaFoldDB" id="A0A3S0KHK8"/>
<dbReference type="Proteomes" id="UP000277766">
    <property type="component" value="Unassembled WGS sequence"/>
</dbReference>
<evidence type="ECO:0000313" key="6">
    <source>
        <dbReference type="EMBL" id="RTR30680.1"/>
    </source>
</evidence>
<dbReference type="InterPro" id="IPR001478">
    <property type="entry name" value="PDZ"/>
</dbReference>
<dbReference type="Gene3D" id="2.40.10.10">
    <property type="entry name" value="Trypsin-like serine proteases"/>
    <property type="match status" value="2"/>
</dbReference>
<evidence type="ECO:0000256" key="4">
    <source>
        <dbReference type="SAM" id="MobiDB-lite"/>
    </source>
</evidence>
<dbReference type="Pfam" id="PF13180">
    <property type="entry name" value="PDZ_2"/>
    <property type="match status" value="1"/>
</dbReference>
<dbReference type="SUPFAM" id="SSF50494">
    <property type="entry name" value="Trypsin-like serine proteases"/>
    <property type="match status" value="1"/>
</dbReference>
<feature type="domain" description="PDZ" evidence="5">
    <location>
        <begin position="301"/>
        <end position="413"/>
    </location>
</feature>
<name>A0A3S0KHK8_9DEIO</name>
<evidence type="ECO:0000256" key="1">
    <source>
        <dbReference type="ARBA" id="ARBA00010541"/>
    </source>
</evidence>
<organism evidence="6 7">
    <name type="scientific">Deinococcus radiophilus</name>
    <dbReference type="NCBI Taxonomy" id="32062"/>
    <lineage>
        <taxon>Bacteria</taxon>
        <taxon>Thermotogati</taxon>
        <taxon>Deinococcota</taxon>
        <taxon>Deinococci</taxon>
        <taxon>Deinococcales</taxon>
        <taxon>Deinococcaceae</taxon>
        <taxon>Deinococcus</taxon>
    </lineage>
</organism>
<dbReference type="PANTHER" id="PTHR43343">
    <property type="entry name" value="PEPTIDASE S12"/>
    <property type="match status" value="1"/>
</dbReference>
<dbReference type="EMBL" id="RXPE01000001">
    <property type="protein sequence ID" value="RTR30680.1"/>
    <property type="molecule type" value="Genomic_DNA"/>
</dbReference>
<feature type="region of interest" description="Disordered" evidence="4">
    <location>
        <begin position="52"/>
        <end position="80"/>
    </location>
</feature>
<dbReference type="InterPro" id="IPR009003">
    <property type="entry name" value="Peptidase_S1_PA"/>
</dbReference>
<protein>
    <submittedName>
        <fullName evidence="6">PDZ domain-containing protein</fullName>
    </submittedName>
</protein>
<comment type="similarity">
    <text evidence="1">Belongs to the peptidase S1C family.</text>
</comment>
<keyword evidence="7" id="KW-1185">Reference proteome</keyword>
<dbReference type="InterPro" id="IPR036034">
    <property type="entry name" value="PDZ_sf"/>
</dbReference>
<sequence>MNRVLPILGVTALLAAGVYGGYQVAEMQGEPAQVLKLDPKAQEASTQATAATVTQNTSAQTSAAQTSVEPAYDDGTARTESELNTASVVKNSSDGLVFIETTSQVAPNEQQQMLEQLFGMQGQTQPREARGLGSGFFVTDSGDIITNFHVVENASEINIRLHGDARAYPAKVIGTAPDYDLALIRADELPQGGVKPLPLGDDKQLEVGLKAIALGAPFGLDFSVSEGIISSLEREAPVGVSNVPQSVIQTDAAINPGNSGGPLLNSAGQVVGVNTQILTGGVQQSAGVGFAIPVSVVKQLLPQLQAGEEVTTPLLGISMFELSGADPAQLEEYGLPETGVLITRVYPGSPAQRAGLRAAEPQERPDGAVAPRPDSDVITAVEGREVDSADDVKGALIGKRPGDQVAMTVQRGEETVNVNIELTNFRFN</sequence>
<dbReference type="InterPro" id="IPR043504">
    <property type="entry name" value="Peptidase_S1_PA_chymotrypsin"/>
</dbReference>
<evidence type="ECO:0000256" key="2">
    <source>
        <dbReference type="ARBA" id="ARBA00022670"/>
    </source>
</evidence>
<dbReference type="SMART" id="SM00228">
    <property type="entry name" value="PDZ"/>
    <property type="match status" value="1"/>
</dbReference>
<dbReference type="RefSeq" id="WP_126350708.1">
    <property type="nucleotide sequence ID" value="NZ_CP086380.1"/>
</dbReference>
<evidence type="ECO:0000259" key="5">
    <source>
        <dbReference type="PROSITE" id="PS50106"/>
    </source>
</evidence>
<dbReference type="SUPFAM" id="SSF50156">
    <property type="entry name" value="PDZ domain-like"/>
    <property type="match status" value="1"/>
</dbReference>
<reference evidence="6 7" key="1">
    <citation type="submission" date="2018-12" db="EMBL/GenBank/DDBJ databases">
        <title>Deinococcus radiophilus ATCC 27603 genome sequencing and assembly.</title>
        <authorList>
            <person name="Maclea K.S."/>
            <person name="Maynard C.R."/>
        </authorList>
    </citation>
    <scope>NUCLEOTIDE SEQUENCE [LARGE SCALE GENOMIC DNA]</scope>
    <source>
        <strain evidence="6 7">ATCC 27603</strain>
    </source>
</reference>
<dbReference type="PRINTS" id="PR00834">
    <property type="entry name" value="PROTEASES2C"/>
</dbReference>
<dbReference type="Pfam" id="PF13365">
    <property type="entry name" value="Trypsin_2"/>
    <property type="match status" value="1"/>
</dbReference>
<proteinExistence type="inferred from homology"/>
<dbReference type="OrthoDB" id="9758917at2"/>